<keyword evidence="1" id="KW-0808">Transferase</keyword>
<organism evidence="1 2">
    <name type="scientific">Trifolium pratense</name>
    <name type="common">Red clover</name>
    <dbReference type="NCBI Taxonomy" id="57577"/>
    <lineage>
        <taxon>Eukaryota</taxon>
        <taxon>Viridiplantae</taxon>
        <taxon>Streptophyta</taxon>
        <taxon>Embryophyta</taxon>
        <taxon>Tracheophyta</taxon>
        <taxon>Spermatophyta</taxon>
        <taxon>Magnoliopsida</taxon>
        <taxon>eudicotyledons</taxon>
        <taxon>Gunneridae</taxon>
        <taxon>Pentapetalae</taxon>
        <taxon>rosids</taxon>
        <taxon>fabids</taxon>
        <taxon>Fabales</taxon>
        <taxon>Fabaceae</taxon>
        <taxon>Papilionoideae</taxon>
        <taxon>50 kb inversion clade</taxon>
        <taxon>NPAAA clade</taxon>
        <taxon>Hologalegina</taxon>
        <taxon>IRL clade</taxon>
        <taxon>Trifolieae</taxon>
        <taxon>Trifolium</taxon>
    </lineage>
</organism>
<name>A0A2K3LHU4_TRIPR</name>
<reference evidence="1 2" key="2">
    <citation type="journal article" date="2017" name="Front. Plant Sci.">
        <title>Gene Classification and Mining of Molecular Markers Useful in Red Clover (Trifolium pratense) Breeding.</title>
        <authorList>
            <person name="Istvanek J."/>
            <person name="Dluhosova J."/>
            <person name="Dluhos P."/>
            <person name="Patkova L."/>
            <person name="Nedelnik J."/>
            <person name="Repkova J."/>
        </authorList>
    </citation>
    <scope>NUCLEOTIDE SEQUENCE [LARGE SCALE GENOMIC DNA]</scope>
    <source>
        <strain evidence="2">cv. Tatra</strain>
        <tissue evidence="1">Young leaves</tissue>
    </source>
</reference>
<proteinExistence type="predicted"/>
<dbReference type="GO" id="GO:0003964">
    <property type="term" value="F:RNA-directed DNA polymerase activity"/>
    <property type="evidence" value="ECO:0007669"/>
    <property type="project" value="UniProtKB-KW"/>
</dbReference>
<dbReference type="AlphaFoldDB" id="A0A2K3LHU4"/>
<accession>A0A2K3LHU4</accession>
<comment type="caution">
    <text evidence="1">The sequence shown here is derived from an EMBL/GenBank/DDBJ whole genome shotgun (WGS) entry which is preliminary data.</text>
</comment>
<keyword evidence="1" id="KW-0548">Nucleotidyltransferase</keyword>
<dbReference type="EMBL" id="ASHM01033465">
    <property type="protein sequence ID" value="PNX78083.1"/>
    <property type="molecule type" value="Genomic_DNA"/>
</dbReference>
<gene>
    <name evidence="1" type="ORF">L195_g034058</name>
</gene>
<dbReference type="Proteomes" id="UP000236291">
    <property type="component" value="Unassembled WGS sequence"/>
</dbReference>
<sequence>MLSSQDQWAVMCRARFLRWGQPSCSFFKSSVWHGIKQHVPTVKMNSRWLIGTGHSVLFWLDNLLQEPLVDMFNFPASSYHLFTAPVSKFITNRKWKIPSSKLQHERIDQVVIPHQALEDRLVWCTSKDGNLSAKQAYAFLNPPQQSVF</sequence>
<keyword evidence="1" id="KW-0695">RNA-directed DNA polymerase</keyword>
<evidence type="ECO:0000313" key="1">
    <source>
        <dbReference type="EMBL" id="PNX78083.1"/>
    </source>
</evidence>
<evidence type="ECO:0000313" key="2">
    <source>
        <dbReference type="Proteomes" id="UP000236291"/>
    </source>
</evidence>
<protein>
    <submittedName>
        <fullName evidence="1">Putative reverse transcriptase</fullName>
    </submittedName>
</protein>
<reference evidence="1 2" key="1">
    <citation type="journal article" date="2014" name="Am. J. Bot.">
        <title>Genome assembly and annotation for red clover (Trifolium pratense; Fabaceae).</title>
        <authorList>
            <person name="Istvanek J."/>
            <person name="Jaros M."/>
            <person name="Krenek A."/>
            <person name="Repkova J."/>
        </authorList>
    </citation>
    <scope>NUCLEOTIDE SEQUENCE [LARGE SCALE GENOMIC DNA]</scope>
    <source>
        <strain evidence="2">cv. Tatra</strain>
        <tissue evidence="1">Young leaves</tissue>
    </source>
</reference>